<evidence type="ECO:0000313" key="3">
    <source>
        <dbReference type="Proteomes" id="UP000830375"/>
    </source>
</evidence>
<evidence type="ECO:0000313" key="2">
    <source>
        <dbReference type="EMBL" id="KAI2648861.1"/>
    </source>
</evidence>
<comment type="caution">
    <text evidence="2">The sequence shown here is derived from an EMBL/GenBank/DDBJ whole genome shotgun (WGS) entry which is preliminary data.</text>
</comment>
<dbReference type="Proteomes" id="UP000830375">
    <property type="component" value="Unassembled WGS sequence"/>
</dbReference>
<sequence length="54" mass="6196">MGYRFDETFLHLCLWCIILRKFIVLTMFLVGKLLLFTLLKFGSLSGLEILSAVA</sequence>
<keyword evidence="1" id="KW-0812">Transmembrane</keyword>
<reference evidence="2 3" key="1">
    <citation type="submission" date="2022-01" db="EMBL/GenBank/DDBJ databases">
        <title>A high-quality chromosome-level genome assembly of rohu carp, Labeo rohita.</title>
        <authorList>
            <person name="Arick M.A. II"/>
            <person name="Hsu C.-Y."/>
            <person name="Magbanua Z."/>
            <person name="Pechanova O."/>
            <person name="Grover C."/>
            <person name="Miller E."/>
            <person name="Thrash A."/>
            <person name="Ezzel L."/>
            <person name="Alam S."/>
            <person name="Benzie J."/>
            <person name="Hamilton M."/>
            <person name="Karsi A."/>
            <person name="Lawrence M.L."/>
            <person name="Peterson D.G."/>
        </authorList>
    </citation>
    <scope>NUCLEOTIDE SEQUENCE [LARGE SCALE GENOMIC DNA]</scope>
    <source>
        <strain evidence="3">BAU-BD-2019</strain>
        <tissue evidence="2">Blood</tissue>
    </source>
</reference>
<name>A0ABQ8LDR8_LABRO</name>
<keyword evidence="1" id="KW-1133">Transmembrane helix</keyword>
<dbReference type="EMBL" id="JACTAM010000024">
    <property type="protein sequence ID" value="KAI2648861.1"/>
    <property type="molecule type" value="Genomic_DNA"/>
</dbReference>
<feature type="transmembrane region" description="Helical" evidence="1">
    <location>
        <begin position="12"/>
        <end position="35"/>
    </location>
</feature>
<protein>
    <submittedName>
        <fullName evidence="2">Uncharacterized protein</fullName>
    </submittedName>
</protein>
<proteinExistence type="predicted"/>
<accession>A0ABQ8LDR8</accession>
<keyword evidence="1" id="KW-0472">Membrane</keyword>
<organism evidence="2 3">
    <name type="scientific">Labeo rohita</name>
    <name type="common">Indian major carp</name>
    <name type="synonym">Cyprinus rohita</name>
    <dbReference type="NCBI Taxonomy" id="84645"/>
    <lineage>
        <taxon>Eukaryota</taxon>
        <taxon>Metazoa</taxon>
        <taxon>Chordata</taxon>
        <taxon>Craniata</taxon>
        <taxon>Vertebrata</taxon>
        <taxon>Euteleostomi</taxon>
        <taxon>Actinopterygii</taxon>
        <taxon>Neopterygii</taxon>
        <taxon>Teleostei</taxon>
        <taxon>Ostariophysi</taxon>
        <taxon>Cypriniformes</taxon>
        <taxon>Cyprinidae</taxon>
        <taxon>Labeoninae</taxon>
        <taxon>Labeonini</taxon>
        <taxon>Labeo</taxon>
    </lineage>
</organism>
<evidence type="ECO:0000256" key="1">
    <source>
        <dbReference type="SAM" id="Phobius"/>
    </source>
</evidence>
<gene>
    <name evidence="2" type="ORF">H4Q32_020005</name>
</gene>
<keyword evidence="3" id="KW-1185">Reference proteome</keyword>